<comment type="similarity">
    <text evidence="6">Belongs to the methyl-accepting chemotaxis (MCP) protein family.</text>
</comment>
<keyword evidence="11" id="KW-1185">Reference proteome</keyword>
<reference evidence="11" key="1">
    <citation type="journal article" date="2010" name="Nat. Biotechnol.">
        <title>Draft genome sequence of the oilseed species Ricinus communis.</title>
        <authorList>
            <person name="Chan A.P."/>
            <person name="Crabtree J."/>
            <person name="Zhao Q."/>
            <person name="Lorenzi H."/>
            <person name="Orvis J."/>
            <person name="Puiu D."/>
            <person name="Melake-Berhan A."/>
            <person name="Jones K.M."/>
            <person name="Redman J."/>
            <person name="Chen G."/>
            <person name="Cahoon E.B."/>
            <person name="Gedil M."/>
            <person name="Stanke M."/>
            <person name="Haas B.J."/>
            <person name="Wortman J.R."/>
            <person name="Fraser-Liggett C.M."/>
            <person name="Ravel J."/>
            <person name="Rabinowicz P.D."/>
        </authorList>
    </citation>
    <scope>NUCLEOTIDE SEQUENCE [LARGE SCALE GENOMIC DNA]</scope>
    <source>
        <strain evidence="11">cv. Hale</strain>
    </source>
</reference>
<evidence type="ECO:0000256" key="8">
    <source>
        <dbReference type="SAM" id="MobiDB-lite"/>
    </source>
</evidence>
<dbReference type="PANTHER" id="PTHR32089:SF119">
    <property type="entry name" value="METHYL-ACCEPTING CHEMOTAXIS PROTEIN CTPL"/>
    <property type="match status" value="1"/>
</dbReference>
<evidence type="ECO:0000256" key="5">
    <source>
        <dbReference type="ARBA" id="ARBA00023224"/>
    </source>
</evidence>
<dbReference type="PANTHER" id="PTHR32089">
    <property type="entry name" value="METHYL-ACCEPTING CHEMOTAXIS PROTEIN MCPB"/>
    <property type="match status" value="1"/>
</dbReference>
<dbReference type="Gene3D" id="1.10.287.950">
    <property type="entry name" value="Methyl-accepting chemotaxis protein"/>
    <property type="match status" value="1"/>
</dbReference>
<evidence type="ECO:0000256" key="7">
    <source>
        <dbReference type="PROSITE-ProRule" id="PRU00284"/>
    </source>
</evidence>
<dbReference type="InterPro" id="IPR004090">
    <property type="entry name" value="Chemotax_Me-accpt_rcpt"/>
</dbReference>
<keyword evidence="4" id="KW-0472">Membrane</keyword>
<evidence type="ECO:0000313" key="11">
    <source>
        <dbReference type="Proteomes" id="UP000008311"/>
    </source>
</evidence>
<dbReference type="Proteomes" id="UP000008311">
    <property type="component" value="Unassembled WGS sequence"/>
</dbReference>
<evidence type="ECO:0000256" key="3">
    <source>
        <dbReference type="ARBA" id="ARBA00022989"/>
    </source>
</evidence>
<sequence>MPKLTRLLKEQLGAITQETESSAFLIMERLQAIDEVINGLMEFVSKSATTVENMAKSGTEKINTNLELIQDLNDYIRKRLEEFERDRERISKVLDEARSLTSLVQLIKDISAQTNLLALNAAIEAARAGDVGRGFAVVADEVRKLSTETSAAVSKIEDGIGGVVQTIQMQFEEKLALSNINEQKNILQNFSTHLGCMGENYQAQIRHDEELMRSVHQTSTTLSSMFMDVLASIQFQDVTRQQNEHVQQALDRLDEHIAQLVEMMHTQDASRVGSIDQHIEQIYEGYVMESQRDVHANAIGAKSTAPAKPGAEPPKIELF</sequence>
<dbReference type="InParanoid" id="B9TBQ5"/>
<accession>B9TBQ5</accession>
<evidence type="ECO:0000313" key="10">
    <source>
        <dbReference type="EMBL" id="EEF26707.1"/>
    </source>
</evidence>
<dbReference type="AlphaFoldDB" id="B9TBQ5"/>
<proteinExistence type="inferred from homology"/>
<evidence type="ECO:0000256" key="6">
    <source>
        <dbReference type="ARBA" id="ARBA00029447"/>
    </source>
</evidence>
<dbReference type="GO" id="GO:0007165">
    <property type="term" value="P:signal transduction"/>
    <property type="evidence" value="ECO:0007669"/>
    <property type="project" value="UniProtKB-KW"/>
</dbReference>
<dbReference type="STRING" id="3988.B9TBQ5"/>
<dbReference type="SMART" id="SM00283">
    <property type="entry name" value="MA"/>
    <property type="match status" value="1"/>
</dbReference>
<dbReference type="Pfam" id="PF00015">
    <property type="entry name" value="MCPsignal"/>
    <property type="match status" value="1"/>
</dbReference>
<feature type="region of interest" description="Disordered" evidence="8">
    <location>
        <begin position="300"/>
        <end position="319"/>
    </location>
</feature>
<dbReference type="PROSITE" id="PS50111">
    <property type="entry name" value="CHEMOTAXIS_TRANSDUC_2"/>
    <property type="match status" value="1"/>
</dbReference>
<protein>
    <recommendedName>
        <fullName evidence="9">Methyl-accepting transducer domain-containing protein</fullName>
    </recommendedName>
</protein>
<dbReference type="GO" id="GO:0004888">
    <property type="term" value="F:transmembrane signaling receptor activity"/>
    <property type="evidence" value="ECO:0007669"/>
    <property type="project" value="InterPro"/>
</dbReference>
<evidence type="ECO:0000256" key="2">
    <source>
        <dbReference type="ARBA" id="ARBA00022692"/>
    </source>
</evidence>
<organism evidence="10 11">
    <name type="scientific">Ricinus communis</name>
    <name type="common">Castor bean</name>
    <dbReference type="NCBI Taxonomy" id="3988"/>
    <lineage>
        <taxon>Eukaryota</taxon>
        <taxon>Viridiplantae</taxon>
        <taxon>Streptophyta</taxon>
        <taxon>Embryophyta</taxon>
        <taxon>Tracheophyta</taxon>
        <taxon>Spermatophyta</taxon>
        <taxon>Magnoliopsida</taxon>
        <taxon>eudicotyledons</taxon>
        <taxon>Gunneridae</taxon>
        <taxon>Pentapetalae</taxon>
        <taxon>rosids</taxon>
        <taxon>fabids</taxon>
        <taxon>Malpighiales</taxon>
        <taxon>Euphorbiaceae</taxon>
        <taxon>Acalyphoideae</taxon>
        <taxon>Acalypheae</taxon>
        <taxon>Ricinus</taxon>
    </lineage>
</organism>
<keyword evidence="5 7" id="KW-0807">Transducer</keyword>
<dbReference type="GO" id="GO:0006935">
    <property type="term" value="P:chemotaxis"/>
    <property type="evidence" value="ECO:0007669"/>
    <property type="project" value="InterPro"/>
</dbReference>
<dbReference type="PRINTS" id="PR00260">
    <property type="entry name" value="CHEMTRNSDUCR"/>
</dbReference>
<dbReference type="GO" id="GO:0016020">
    <property type="term" value="C:membrane"/>
    <property type="evidence" value="ECO:0007669"/>
    <property type="project" value="UniProtKB-SubCell"/>
</dbReference>
<dbReference type="EMBL" id="EQ976668">
    <property type="protein sequence ID" value="EEF26707.1"/>
    <property type="molecule type" value="Genomic_DNA"/>
</dbReference>
<keyword evidence="3" id="KW-1133">Transmembrane helix</keyword>
<comment type="subcellular location">
    <subcellularLocation>
        <location evidence="1">Membrane</location>
        <topology evidence="1">Multi-pass membrane protein</topology>
    </subcellularLocation>
</comment>
<dbReference type="InterPro" id="IPR004089">
    <property type="entry name" value="MCPsignal_dom"/>
</dbReference>
<evidence type="ECO:0000256" key="1">
    <source>
        <dbReference type="ARBA" id="ARBA00004141"/>
    </source>
</evidence>
<evidence type="ECO:0000256" key="4">
    <source>
        <dbReference type="ARBA" id="ARBA00023136"/>
    </source>
</evidence>
<dbReference type="SUPFAM" id="SSF58104">
    <property type="entry name" value="Methyl-accepting chemotaxis protein (MCP) signaling domain"/>
    <property type="match status" value="1"/>
</dbReference>
<evidence type="ECO:0000259" key="9">
    <source>
        <dbReference type="PROSITE" id="PS50111"/>
    </source>
</evidence>
<name>B9TBQ5_RICCO</name>
<feature type="domain" description="Methyl-accepting transducer" evidence="9">
    <location>
        <begin position="1"/>
        <end position="168"/>
    </location>
</feature>
<keyword evidence="2" id="KW-0812">Transmembrane</keyword>
<gene>
    <name evidence="10" type="ORF">RCOM_0025810</name>
</gene>